<evidence type="ECO:0000313" key="2">
    <source>
        <dbReference type="Proteomes" id="UP000177709"/>
    </source>
</evidence>
<gene>
    <name evidence="1" type="ORF">BK049_05130</name>
</gene>
<dbReference type="Proteomes" id="UP000177709">
    <property type="component" value="Chromosome"/>
</dbReference>
<dbReference type="AlphaFoldDB" id="A0AAC9IFE9"/>
<name>A0AAC9IFE9_9BACI</name>
<proteinExistence type="predicted"/>
<sequence>MKSDFRSTNFANSSMYLLSADIKAGGDDMSFQSALEDVLEDRISHEELKDIFTEFCMILTDDSYSNSDIGKRFKQVFSKRVADKYLK</sequence>
<organism evidence="1 2">
    <name type="scientific">Bacillus xiamenensis</name>
    <dbReference type="NCBI Taxonomy" id="1178537"/>
    <lineage>
        <taxon>Bacteria</taxon>
        <taxon>Bacillati</taxon>
        <taxon>Bacillota</taxon>
        <taxon>Bacilli</taxon>
        <taxon>Bacillales</taxon>
        <taxon>Bacillaceae</taxon>
        <taxon>Bacillus</taxon>
    </lineage>
</organism>
<reference evidence="1 2" key="1">
    <citation type="submission" date="2016-10" db="EMBL/GenBank/DDBJ databases">
        <title>Whole genome sequence of hyper active fibrinolysis bacterium Bacillus pumilus strain VV3 isolated from fermented rice.</title>
        <authorList>
            <person name="Mariadas V.A."/>
            <person name="Vijayaraghavan P."/>
            <person name="Dhandapani V."/>
        </authorList>
    </citation>
    <scope>NUCLEOTIDE SEQUENCE [LARGE SCALE GENOMIC DNA]</scope>
    <source>
        <strain evidence="1 2">VV3</strain>
    </source>
</reference>
<dbReference type="KEGG" id="bxi:BK049_05130"/>
<evidence type="ECO:0000313" key="1">
    <source>
        <dbReference type="EMBL" id="AOZ88141.1"/>
    </source>
</evidence>
<protein>
    <submittedName>
        <fullName evidence="1">Uncharacterized protein</fullName>
    </submittedName>
</protein>
<accession>A0AAC9IFE9</accession>
<dbReference type="EMBL" id="CP017786">
    <property type="protein sequence ID" value="AOZ88141.1"/>
    <property type="molecule type" value="Genomic_DNA"/>
</dbReference>